<keyword evidence="3 7" id="KW-0812">Transmembrane</keyword>
<dbReference type="EMBL" id="JAUHPW010000006">
    <property type="protein sequence ID" value="MDN4476109.1"/>
    <property type="molecule type" value="Genomic_DNA"/>
</dbReference>
<keyword evidence="10" id="KW-1185">Reference proteome</keyword>
<feature type="region of interest" description="Disordered" evidence="8">
    <location>
        <begin position="1"/>
        <end position="24"/>
    </location>
</feature>
<dbReference type="RefSeq" id="WP_301133928.1">
    <property type="nucleotide sequence ID" value="NZ_JAUHPW010000006.1"/>
</dbReference>
<evidence type="ECO:0000256" key="5">
    <source>
        <dbReference type="ARBA" id="ARBA00023136"/>
    </source>
</evidence>
<dbReference type="Proteomes" id="UP001172728">
    <property type="component" value="Unassembled WGS sequence"/>
</dbReference>
<evidence type="ECO:0000256" key="1">
    <source>
        <dbReference type="ARBA" id="ARBA00022475"/>
    </source>
</evidence>
<reference evidence="9" key="1">
    <citation type="submission" date="2023-06" db="EMBL/GenBank/DDBJ databases">
        <title>Sysu t00192.</title>
        <authorList>
            <person name="Gao L."/>
            <person name="Fang B.-Z."/>
            <person name="Li W.-J."/>
        </authorList>
    </citation>
    <scope>NUCLEOTIDE SEQUENCE</scope>
    <source>
        <strain evidence="9">SYSU T00192</strain>
    </source>
</reference>
<comment type="similarity">
    <text evidence="7">Belongs to the CrgA family.</text>
</comment>
<protein>
    <recommendedName>
        <fullName evidence="7">Cell division protein CrgA</fullName>
    </recommendedName>
</protein>
<feature type="transmembrane region" description="Helical" evidence="7">
    <location>
        <begin position="62"/>
        <end position="81"/>
    </location>
</feature>
<dbReference type="InterPro" id="IPR009619">
    <property type="entry name" value="CrgA"/>
</dbReference>
<feature type="transmembrane region" description="Helical" evidence="7">
    <location>
        <begin position="28"/>
        <end position="50"/>
    </location>
</feature>
<feature type="compositionally biased region" description="Basic and acidic residues" evidence="8">
    <location>
        <begin position="1"/>
        <end position="10"/>
    </location>
</feature>
<keyword evidence="5 7" id="KW-0472">Membrane</keyword>
<comment type="subcellular location">
    <subcellularLocation>
        <location evidence="7">Cell membrane</location>
        <topology evidence="7">Multi-pass membrane protein</topology>
    </subcellularLocation>
</comment>
<dbReference type="HAMAP" id="MF_00631">
    <property type="entry name" value="CrgA"/>
    <property type="match status" value="1"/>
</dbReference>
<sequence length="82" mass="9314">MAVSKKRDQNVYKAPRNLGKPQSDNPKWLLPTALTLLVLGPAWIVVYYVSKAQYPIPGIYDWNLGFGFVFMAAGMVLLTRWK</sequence>
<keyword evidence="2 7" id="KW-0132">Cell division</keyword>
<keyword evidence="1 7" id="KW-1003">Cell membrane</keyword>
<evidence type="ECO:0000256" key="4">
    <source>
        <dbReference type="ARBA" id="ARBA00022989"/>
    </source>
</evidence>
<gene>
    <name evidence="7" type="primary">crgA</name>
    <name evidence="9" type="ORF">QQX09_09610</name>
</gene>
<comment type="caution">
    <text evidence="9">The sequence shown here is derived from an EMBL/GenBank/DDBJ whole genome shotgun (WGS) entry which is preliminary data.</text>
</comment>
<evidence type="ECO:0000256" key="3">
    <source>
        <dbReference type="ARBA" id="ARBA00022692"/>
    </source>
</evidence>
<comment type="function">
    <text evidence="7">Involved in cell division.</text>
</comment>
<proteinExistence type="inferred from homology"/>
<evidence type="ECO:0000313" key="9">
    <source>
        <dbReference type="EMBL" id="MDN4476109.1"/>
    </source>
</evidence>
<evidence type="ECO:0000313" key="10">
    <source>
        <dbReference type="Proteomes" id="UP001172728"/>
    </source>
</evidence>
<evidence type="ECO:0000256" key="8">
    <source>
        <dbReference type="SAM" id="MobiDB-lite"/>
    </source>
</evidence>
<keyword evidence="6 7" id="KW-0131">Cell cycle</keyword>
<name>A0ABT8GAV4_9MICO</name>
<evidence type="ECO:0000256" key="7">
    <source>
        <dbReference type="HAMAP-Rule" id="MF_00631"/>
    </source>
</evidence>
<keyword evidence="4 7" id="KW-1133">Transmembrane helix</keyword>
<dbReference type="Pfam" id="PF06781">
    <property type="entry name" value="CrgA"/>
    <property type="match status" value="1"/>
</dbReference>
<evidence type="ECO:0000256" key="2">
    <source>
        <dbReference type="ARBA" id="ARBA00022618"/>
    </source>
</evidence>
<organism evidence="9 10">
    <name type="scientific">Demequina litoralis</name>
    <dbReference type="NCBI Taxonomy" id="3051660"/>
    <lineage>
        <taxon>Bacteria</taxon>
        <taxon>Bacillati</taxon>
        <taxon>Actinomycetota</taxon>
        <taxon>Actinomycetes</taxon>
        <taxon>Micrococcales</taxon>
        <taxon>Demequinaceae</taxon>
        <taxon>Demequina</taxon>
    </lineage>
</organism>
<accession>A0ABT8GAV4</accession>
<dbReference type="GO" id="GO:0051301">
    <property type="term" value="P:cell division"/>
    <property type="evidence" value="ECO:0007669"/>
    <property type="project" value="UniProtKB-KW"/>
</dbReference>
<evidence type="ECO:0000256" key="6">
    <source>
        <dbReference type="ARBA" id="ARBA00023306"/>
    </source>
</evidence>